<organism evidence="2">
    <name type="scientific">Xenopsylla cheopis</name>
    <name type="common">Oriental rat flea</name>
    <name type="synonym">Pulex cheopis</name>
    <dbReference type="NCBI Taxonomy" id="163159"/>
    <lineage>
        <taxon>Eukaryota</taxon>
        <taxon>Metazoa</taxon>
        <taxon>Ecdysozoa</taxon>
        <taxon>Arthropoda</taxon>
        <taxon>Hexapoda</taxon>
        <taxon>Insecta</taxon>
        <taxon>Pterygota</taxon>
        <taxon>Neoptera</taxon>
        <taxon>Endopterygota</taxon>
        <taxon>Siphonaptera</taxon>
        <taxon>Pulicidae</taxon>
        <taxon>Xenopsyllinae</taxon>
        <taxon>Xenopsylla</taxon>
    </lineage>
</organism>
<feature type="transmembrane region" description="Helical" evidence="1">
    <location>
        <begin position="89"/>
        <end position="111"/>
    </location>
</feature>
<keyword evidence="1" id="KW-0812">Transmembrane</keyword>
<evidence type="ECO:0000256" key="1">
    <source>
        <dbReference type="SAM" id="Phobius"/>
    </source>
</evidence>
<proteinExistence type="predicted"/>
<reference evidence="2" key="1">
    <citation type="submission" date="2020-03" db="EMBL/GenBank/DDBJ databases">
        <title>Transcriptomic Profiling of the Digestive Tract of the Rat Flea, Xenopsylla cheopis, Following Blood Feeding and Infection with Yersinia pestis.</title>
        <authorList>
            <person name="Bland D.M."/>
            <person name="Martens C.A."/>
            <person name="Virtaneva K."/>
            <person name="Kanakabandi K."/>
            <person name="Long D."/>
            <person name="Rosenke R."/>
            <person name="Saturday G.A."/>
            <person name="Hoyt F.H."/>
            <person name="Bruno D.P."/>
            <person name="Ribeiro J.M.C."/>
            <person name="Hinnebusch J."/>
        </authorList>
    </citation>
    <scope>NUCLEOTIDE SEQUENCE</scope>
</reference>
<dbReference type="AlphaFoldDB" id="A0A6M2DX46"/>
<dbReference type="EMBL" id="GIIL01005905">
    <property type="protein sequence ID" value="NOV49631.1"/>
    <property type="molecule type" value="Transcribed_RNA"/>
</dbReference>
<name>A0A6M2DX46_XENCH</name>
<keyword evidence="1" id="KW-0472">Membrane</keyword>
<accession>A0A6M2DX46</accession>
<keyword evidence="1" id="KW-1133">Transmembrane helix</keyword>
<protein>
    <submittedName>
        <fullName evidence="2">Putative product</fullName>
    </submittedName>
</protein>
<sequence length="168" mass="19322">MLWQVHDLKAPCHLVVYSIFNVVMKFRPFPIPCIPIPIFRSIYFPNYSFYVPLLQSHTNPYPNFPITLISQTTLSNFTSIALCSSIPGIFFSLISSIRCILLLSIPVRLSIFASMASCSRHSLLRICPIKLAFLLIIVSFPRLLFAARLFFHLNFLIFLQNHISKLCR</sequence>
<feature type="transmembrane region" description="Helical" evidence="1">
    <location>
        <begin position="131"/>
        <end position="151"/>
    </location>
</feature>
<evidence type="ECO:0000313" key="2">
    <source>
        <dbReference type="EMBL" id="NOV49631.1"/>
    </source>
</evidence>